<comment type="caution">
    <text evidence="2">The sequence shown here is derived from an EMBL/GenBank/DDBJ whole genome shotgun (WGS) entry which is preliminary data.</text>
</comment>
<evidence type="ECO:0000313" key="3">
    <source>
        <dbReference type="Proteomes" id="UP000229383"/>
    </source>
</evidence>
<keyword evidence="1" id="KW-0472">Membrane</keyword>
<proteinExistence type="predicted"/>
<reference evidence="3" key="1">
    <citation type="submission" date="2017-09" db="EMBL/GenBank/DDBJ databases">
        <title>Depth-based differentiation of microbial function through sediment-hosted aquifers and enrichment of novel symbionts in the deep terrestrial subsurface.</title>
        <authorList>
            <person name="Probst A.J."/>
            <person name="Ladd B."/>
            <person name="Jarett J.K."/>
            <person name="Geller-Mcgrath D.E."/>
            <person name="Sieber C.M.K."/>
            <person name="Emerson J.B."/>
            <person name="Anantharaman K."/>
            <person name="Thomas B.C."/>
            <person name="Malmstrom R."/>
            <person name="Stieglmeier M."/>
            <person name="Klingl A."/>
            <person name="Woyke T."/>
            <person name="Ryan C.M."/>
            <person name="Banfield J.F."/>
        </authorList>
    </citation>
    <scope>NUCLEOTIDE SEQUENCE [LARGE SCALE GENOMIC DNA]</scope>
</reference>
<gene>
    <name evidence="2" type="ORF">COU46_02815</name>
</gene>
<keyword evidence="1" id="KW-0812">Transmembrane</keyword>
<dbReference type="EMBL" id="PFCN01000033">
    <property type="protein sequence ID" value="PIR70176.1"/>
    <property type="molecule type" value="Genomic_DNA"/>
</dbReference>
<keyword evidence="1" id="KW-1133">Transmembrane helix</keyword>
<evidence type="ECO:0000313" key="2">
    <source>
        <dbReference type="EMBL" id="PIR70176.1"/>
    </source>
</evidence>
<evidence type="ECO:0000256" key="1">
    <source>
        <dbReference type="SAM" id="Phobius"/>
    </source>
</evidence>
<dbReference type="AlphaFoldDB" id="A0A2H0TF52"/>
<feature type="transmembrane region" description="Helical" evidence="1">
    <location>
        <begin position="12"/>
        <end position="33"/>
    </location>
</feature>
<name>A0A2H0TF52_9BACT</name>
<protein>
    <submittedName>
        <fullName evidence="2">Uncharacterized protein</fullName>
    </submittedName>
</protein>
<accession>A0A2H0TF52</accession>
<organism evidence="2 3">
    <name type="scientific">Candidatus Niyogibacteria bacterium CG10_big_fil_rev_8_21_14_0_10_42_19</name>
    <dbReference type="NCBI Taxonomy" id="1974725"/>
    <lineage>
        <taxon>Bacteria</taxon>
        <taxon>Candidatus Niyogiibacteriota</taxon>
    </lineage>
</organism>
<feature type="transmembrane region" description="Helical" evidence="1">
    <location>
        <begin position="45"/>
        <end position="66"/>
    </location>
</feature>
<sequence length="86" mass="10430">MSFFHKNMTLFLILHIVFSAVVIGFVFAIFYHYQEYAPSQDKLKWVTWIFMVAIFILIIVSIIYFFNIPWEKLIFYVQTAFGRKNY</sequence>
<dbReference type="Proteomes" id="UP000229383">
    <property type="component" value="Unassembled WGS sequence"/>
</dbReference>